<keyword evidence="2" id="KW-0328">Glycosyltransferase</keyword>
<comment type="similarity">
    <text evidence="1">Belongs to the glycosyltransferase 2 family.</text>
</comment>
<dbReference type="InterPro" id="IPR001173">
    <property type="entry name" value="Glyco_trans_2-like"/>
</dbReference>
<dbReference type="InterPro" id="IPR029044">
    <property type="entry name" value="Nucleotide-diphossugar_trans"/>
</dbReference>
<organism evidence="5">
    <name type="scientific">freshwater metagenome</name>
    <dbReference type="NCBI Taxonomy" id="449393"/>
    <lineage>
        <taxon>unclassified sequences</taxon>
        <taxon>metagenomes</taxon>
        <taxon>ecological metagenomes</taxon>
    </lineage>
</organism>
<name>A0A6J6B2Q4_9ZZZZ</name>
<evidence type="ECO:0000259" key="4">
    <source>
        <dbReference type="Pfam" id="PF00535"/>
    </source>
</evidence>
<gene>
    <name evidence="5" type="ORF">UFOPK1419_00140</name>
</gene>
<dbReference type="GO" id="GO:0004582">
    <property type="term" value="F:dolichyl-phosphate beta-D-mannosyltransferase activity"/>
    <property type="evidence" value="ECO:0007669"/>
    <property type="project" value="InterPro"/>
</dbReference>
<dbReference type="FunFam" id="3.90.550.10:FF:000122">
    <property type="entry name" value="Dolichol-phosphate mannosyltransferase subunit 1"/>
    <property type="match status" value="1"/>
</dbReference>
<feature type="domain" description="Glycosyltransferase 2-like" evidence="4">
    <location>
        <begin position="23"/>
        <end position="186"/>
    </location>
</feature>
<dbReference type="InterPro" id="IPR039528">
    <property type="entry name" value="DPM1-like"/>
</dbReference>
<dbReference type="AlphaFoldDB" id="A0A6J6B2Q4"/>
<evidence type="ECO:0000256" key="2">
    <source>
        <dbReference type="ARBA" id="ARBA00022676"/>
    </source>
</evidence>
<dbReference type="PANTHER" id="PTHR43398">
    <property type="entry name" value="DOLICHOL-PHOSPHATE MANNOSYLTRANSFERASE SUBUNIT 1"/>
    <property type="match status" value="1"/>
</dbReference>
<dbReference type="GO" id="GO:0016020">
    <property type="term" value="C:membrane"/>
    <property type="evidence" value="ECO:0007669"/>
    <property type="project" value="GOC"/>
</dbReference>
<proteinExistence type="inferred from homology"/>
<dbReference type="PANTHER" id="PTHR43398:SF1">
    <property type="entry name" value="DOLICHOL-PHOSPHATE MANNOSYLTRANSFERASE SUBUNIT 1"/>
    <property type="match status" value="1"/>
</dbReference>
<dbReference type="Gene3D" id="3.90.550.10">
    <property type="entry name" value="Spore Coat Polysaccharide Biosynthesis Protein SpsA, Chain A"/>
    <property type="match status" value="1"/>
</dbReference>
<keyword evidence="3" id="KW-0808">Transferase</keyword>
<dbReference type="EMBL" id="CAEZSK010000009">
    <property type="protein sequence ID" value="CAB4533125.1"/>
    <property type="molecule type" value="Genomic_DNA"/>
</dbReference>
<dbReference type="SUPFAM" id="SSF53448">
    <property type="entry name" value="Nucleotide-diphospho-sugar transferases"/>
    <property type="match status" value="1"/>
</dbReference>
<protein>
    <submittedName>
        <fullName evidence="5">Unannotated protein</fullName>
    </submittedName>
</protein>
<dbReference type="GO" id="GO:0009247">
    <property type="term" value="P:glycolipid biosynthetic process"/>
    <property type="evidence" value="ECO:0007669"/>
    <property type="project" value="TreeGrafter"/>
</dbReference>
<accession>A0A6J6B2Q4</accession>
<reference evidence="5" key="1">
    <citation type="submission" date="2020-05" db="EMBL/GenBank/DDBJ databases">
        <authorList>
            <person name="Chiriac C."/>
            <person name="Salcher M."/>
            <person name="Ghai R."/>
            <person name="Kavagutti S V."/>
        </authorList>
    </citation>
    <scope>NUCLEOTIDE SEQUENCE</scope>
</reference>
<evidence type="ECO:0000256" key="3">
    <source>
        <dbReference type="ARBA" id="ARBA00022679"/>
    </source>
</evidence>
<evidence type="ECO:0000313" key="5">
    <source>
        <dbReference type="EMBL" id="CAB4533125.1"/>
    </source>
</evidence>
<evidence type="ECO:0000256" key="1">
    <source>
        <dbReference type="ARBA" id="ARBA00006739"/>
    </source>
</evidence>
<sequence>MFQPNDFKKRLDKRILVHNSKLVIIPTYNEEQSIGVLLNQLAPYPFDILIVDDGSSDLTIEQAKASQVTGDKLNLLLRNEKLGLGNAYRAGYAWALEHGYERIIQMDADGSHQVSDLLRMLEFSDTHPEIELIIGSRWVKGGKVLNWNKGRELLSRVANRYTQALIKLNVKDSTAGFRIYKVSLLSRMDIQGVRSDGYCYQIEMTREARDAGASVAEIPITFKEREFGTSKMSFKIAIEAMARVTFWGISKAK</sequence>
<dbReference type="Pfam" id="PF00535">
    <property type="entry name" value="Glycos_transf_2"/>
    <property type="match status" value="1"/>
</dbReference>
<dbReference type="CDD" id="cd06442">
    <property type="entry name" value="DPM1_like"/>
    <property type="match status" value="1"/>
</dbReference>